<reference evidence="1" key="1">
    <citation type="submission" date="2018-10" db="EMBL/GenBank/DDBJ databases">
        <title>Effector identification in a new, highly contiguous assembly of the strawberry crown rot pathogen Phytophthora cactorum.</title>
        <authorList>
            <person name="Armitage A.D."/>
            <person name="Nellist C.F."/>
            <person name="Bates H."/>
            <person name="Vickerstaff R.J."/>
            <person name="Harrison R.J."/>
        </authorList>
    </citation>
    <scope>NUCLEOTIDE SEQUENCE</scope>
    <source>
        <strain evidence="1">4040</strain>
    </source>
</reference>
<dbReference type="Proteomes" id="UP000736787">
    <property type="component" value="Unassembled WGS sequence"/>
</dbReference>
<protein>
    <submittedName>
        <fullName evidence="1">Uncharacterized protein</fullName>
    </submittedName>
</protein>
<organism evidence="1 2">
    <name type="scientific">Phytophthora cactorum</name>
    <dbReference type="NCBI Taxonomy" id="29920"/>
    <lineage>
        <taxon>Eukaryota</taxon>
        <taxon>Sar</taxon>
        <taxon>Stramenopiles</taxon>
        <taxon>Oomycota</taxon>
        <taxon>Peronosporomycetes</taxon>
        <taxon>Peronosporales</taxon>
        <taxon>Peronosporaceae</taxon>
        <taxon>Phytophthora</taxon>
    </lineage>
</organism>
<accession>A0A8T1LMU9</accession>
<dbReference type="EMBL" id="RCMK01000014">
    <property type="protein sequence ID" value="KAG2954407.1"/>
    <property type="molecule type" value="Genomic_DNA"/>
</dbReference>
<proteinExistence type="predicted"/>
<dbReference type="AlphaFoldDB" id="A0A8T1LMU9"/>
<gene>
    <name evidence="1" type="ORF">PC117_g1252</name>
</gene>
<evidence type="ECO:0000313" key="1">
    <source>
        <dbReference type="EMBL" id="KAG2954407.1"/>
    </source>
</evidence>
<sequence length="66" mass="7069">MLLPAPAKRGLICAGKRKASAEERDDFREAARAAADSSARTYLPLQTRSPLLTRDSLAVPARFGGV</sequence>
<evidence type="ECO:0000313" key="2">
    <source>
        <dbReference type="Proteomes" id="UP000736787"/>
    </source>
</evidence>
<comment type="caution">
    <text evidence="1">The sequence shown here is derived from an EMBL/GenBank/DDBJ whole genome shotgun (WGS) entry which is preliminary data.</text>
</comment>
<name>A0A8T1LMU9_9STRA</name>